<keyword evidence="3" id="KW-1185">Reference proteome</keyword>
<dbReference type="AlphaFoldDB" id="Q0VN68"/>
<dbReference type="PANTHER" id="PTHR36302:SF1">
    <property type="entry name" value="COPPER CHAPERONE PCU(A)C"/>
    <property type="match status" value="1"/>
</dbReference>
<protein>
    <recommendedName>
        <fullName evidence="4">Copper chaperone PCu(A)C</fullName>
    </recommendedName>
</protein>
<dbReference type="PANTHER" id="PTHR36302">
    <property type="entry name" value="BLR7088 PROTEIN"/>
    <property type="match status" value="1"/>
</dbReference>
<evidence type="ECO:0008006" key="4">
    <source>
        <dbReference type="Google" id="ProtNLM"/>
    </source>
</evidence>
<dbReference type="InterPro" id="IPR007410">
    <property type="entry name" value="LpqE-like"/>
</dbReference>
<dbReference type="OrthoDB" id="9796962at2"/>
<keyword evidence="1" id="KW-0732">Signal</keyword>
<dbReference type="InterPro" id="IPR058248">
    <property type="entry name" value="Lxx211020-like"/>
</dbReference>
<sequence length="150" mass="16108">MLNHFYKKTCQGAALAAFLCSGIVHADVSISEGWLRAVPPVSPTMAGYLTVTNNGAFSVKIIGASSEVAGHTMLHSMKTLKDGTRKMGHLHHIMLEPGESFSLSPGGDHLMLMKLRRVPQPGESVTVCLMPEEGDEICANLPVLREAPEV</sequence>
<dbReference type="STRING" id="393595.ABO_1932"/>
<feature type="signal peptide" evidence="1">
    <location>
        <begin position="1"/>
        <end position="26"/>
    </location>
</feature>
<dbReference type="eggNOG" id="COG2847">
    <property type="taxonomic scope" value="Bacteria"/>
</dbReference>
<dbReference type="Gene3D" id="2.60.40.1890">
    <property type="entry name" value="PCu(A)C copper chaperone"/>
    <property type="match status" value="1"/>
</dbReference>
<dbReference type="RefSeq" id="WP_011589211.1">
    <property type="nucleotide sequence ID" value="NC_008260.1"/>
</dbReference>
<dbReference type="Proteomes" id="UP000008871">
    <property type="component" value="Chromosome"/>
</dbReference>
<gene>
    <name evidence="2" type="ordered locus">ABO_1932</name>
</gene>
<dbReference type="HOGENOM" id="CLU_100939_2_0_6"/>
<reference evidence="2 3" key="1">
    <citation type="journal article" date="2006" name="Nat. Biotechnol.">
        <title>Genome sequence of the ubiquitous hydrocarbon-degrading marine bacterium Alcanivorax borkumensis.</title>
        <authorList>
            <person name="Schneiker S."/>
            <person name="Martins dos Santos V.A.P."/>
            <person name="Bartels D."/>
            <person name="Bekel T."/>
            <person name="Brecht M."/>
            <person name="Buhrmester J."/>
            <person name="Chernikova T.N."/>
            <person name="Denaro R."/>
            <person name="Ferrer M."/>
            <person name="Gertler C."/>
            <person name="Goesmann A."/>
            <person name="Golyshina O.V."/>
            <person name="Kaminski F."/>
            <person name="Khachane A.N."/>
            <person name="Lang S."/>
            <person name="Linke B."/>
            <person name="McHardy A.C."/>
            <person name="Meyer F."/>
            <person name="Nechitaylo T."/>
            <person name="Puehler A."/>
            <person name="Regenhardt D."/>
            <person name="Rupp O."/>
            <person name="Sabirova J.S."/>
            <person name="Selbitschka W."/>
            <person name="Yakimov M.M."/>
            <person name="Timmis K.N."/>
            <person name="Vorhoelter F.-J."/>
            <person name="Weidner S."/>
            <person name="Kaiser O."/>
            <person name="Golyshin P.N."/>
        </authorList>
    </citation>
    <scope>NUCLEOTIDE SEQUENCE [LARGE SCALE GENOMIC DNA]</scope>
    <source>
        <strain evidence="3">ATCC 700651 / DSM 11573 / NCIMB 13689 / SK2</strain>
    </source>
</reference>
<feature type="chain" id="PRO_5004178889" description="Copper chaperone PCu(A)C" evidence="1">
    <location>
        <begin position="27"/>
        <end position="150"/>
    </location>
</feature>
<dbReference type="Pfam" id="PF04314">
    <property type="entry name" value="PCuAC"/>
    <property type="match status" value="1"/>
</dbReference>
<dbReference type="KEGG" id="abo:ABO_1932"/>
<evidence type="ECO:0000256" key="1">
    <source>
        <dbReference type="SAM" id="SignalP"/>
    </source>
</evidence>
<organism evidence="2 3">
    <name type="scientific">Alcanivorax borkumensis (strain ATCC 700651 / DSM 11573 / NCIMB 13689 / SK2)</name>
    <dbReference type="NCBI Taxonomy" id="393595"/>
    <lineage>
        <taxon>Bacteria</taxon>
        <taxon>Pseudomonadati</taxon>
        <taxon>Pseudomonadota</taxon>
        <taxon>Gammaproteobacteria</taxon>
        <taxon>Oceanospirillales</taxon>
        <taxon>Alcanivoracaceae</taxon>
        <taxon>Alcanivorax</taxon>
    </lineage>
</organism>
<proteinExistence type="predicted"/>
<dbReference type="EMBL" id="AM286690">
    <property type="protein sequence ID" value="CAL17380.1"/>
    <property type="molecule type" value="Genomic_DNA"/>
</dbReference>
<dbReference type="SUPFAM" id="SSF110087">
    <property type="entry name" value="DR1885-like metal-binding protein"/>
    <property type="match status" value="1"/>
</dbReference>
<dbReference type="InterPro" id="IPR036182">
    <property type="entry name" value="PCuAC_sf"/>
</dbReference>
<name>Q0VN68_ALCBS</name>
<accession>Q0VN68</accession>
<evidence type="ECO:0000313" key="3">
    <source>
        <dbReference type="Proteomes" id="UP000008871"/>
    </source>
</evidence>
<evidence type="ECO:0000313" key="2">
    <source>
        <dbReference type="EMBL" id="CAL17380.1"/>
    </source>
</evidence>